<gene>
    <name evidence="6" type="ORF">ACFPQ4_21880</name>
</gene>
<dbReference type="InterPro" id="IPR006235">
    <property type="entry name" value="OAc-hSer/O-AcSer_sulfhydrylase"/>
</dbReference>
<dbReference type="SUPFAM" id="SSF53383">
    <property type="entry name" value="PLP-dependent transferases"/>
    <property type="match status" value="1"/>
</dbReference>
<dbReference type="Pfam" id="PF01053">
    <property type="entry name" value="Cys_Met_Meta_PP"/>
    <property type="match status" value="1"/>
</dbReference>
<dbReference type="EMBL" id="JBHSNC010000057">
    <property type="protein sequence ID" value="MFC5532076.1"/>
    <property type="molecule type" value="Genomic_DNA"/>
</dbReference>
<evidence type="ECO:0000256" key="4">
    <source>
        <dbReference type="ARBA" id="ARBA00022898"/>
    </source>
</evidence>
<evidence type="ECO:0000256" key="1">
    <source>
        <dbReference type="ARBA" id="ARBA00001933"/>
    </source>
</evidence>
<dbReference type="NCBIfam" id="NF005872">
    <property type="entry name" value="PRK07812.1"/>
    <property type="match status" value="1"/>
</dbReference>
<evidence type="ECO:0000256" key="2">
    <source>
        <dbReference type="ARBA" id="ARBA00009077"/>
    </source>
</evidence>
<reference evidence="7" key="1">
    <citation type="journal article" date="2019" name="Int. J. Syst. Evol. Microbiol.">
        <title>The Global Catalogue of Microorganisms (GCM) 10K type strain sequencing project: providing services to taxonomists for standard genome sequencing and annotation.</title>
        <authorList>
            <consortium name="The Broad Institute Genomics Platform"/>
            <consortium name="The Broad Institute Genome Sequencing Center for Infectious Disease"/>
            <person name="Wu L."/>
            <person name="Ma J."/>
        </authorList>
    </citation>
    <scope>NUCLEOTIDE SEQUENCE [LARGE SCALE GENOMIC DNA]</scope>
    <source>
        <strain evidence="7">CGMCC 1.18578</strain>
    </source>
</reference>
<organism evidence="6 7">
    <name type="scientific">Cohnella yongneupensis</name>
    <dbReference type="NCBI Taxonomy" id="425006"/>
    <lineage>
        <taxon>Bacteria</taxon>
        <taxon>Bacillati</taxon>
        <taxon>Bacillota</taxon>
        <taxon>Bacilli</taxon>
        <taxon>Bacillales</taxon>
        <taxon>Paenibacillaceae</taxon>
        <taxon>Cohnella</taxon>
    </lineage>
</organism>
<dbReference type="Gene3D" id="3.40.640.10">
    <property type="entry name" value="Type I PLP-dependent aspartate aminotransferase-like (Major domain)"/>
    <property type="match status" value="1"/>
</dbReference>
<dbReference type="PIRSF" id="PIRSF001434">
    <property type="entry name" value="CGS"/>
    <property type="match status" value="1"/>
</dbReference>
<dbReference type="PANTHER" id="PTHR43797:SF2">
    <property type="entry name" value="HOMOCYSTEINE_CYSTEINE SYNTHASE"/>
    <property type="match status" value="1"/>
</dbReference>
<dbReference type="NCBIfam" id="NF006096">
    <property type="entry name" value="PRK08248.1"/>
    <property type="match status" value="1"/>
</dbReference>
<accession>A0ABW0R5R8</accession>
<dbReference type="CDD" id="cd00614">
    <property type="entry name" value="CGS_like"/>
    <property type="match status" value="1"/>
</dbReference>
<comment type="cofactor">
    <cofactor evidence="1 5">
        <name>pyridoxal 5'-phosphate</name>
        <dbReference type="ChEBI" id="CHEBI:597326"/>
    </cofactor>
</comment>
<dbReference type="Proteomes" id="UP001596108">
    <property type="component" value="Unassembled WGS sequence"/>
</dbReference>
<name>A0ABW0R5R8_9BACL</name>
<dbReference type="Gene3D" id="3.90.1150.10">
    <property type="entry name" value="Aspartate Aminotransferase, domain 1"/>
    <property type="match status" value="1"/>
</dbReference>
<comment type="similarity">
    <text evidence="2 5">Belongs to the trans-sulfuration enzymes family.</text>
</comment>
<dbReference type="InterPro" id="IPR054542">
    <property type="entry name" value="Cys_met_metab_PP"/>
</dbReference>
<comment type="caution">
    <text evidence="6">The sequence shown here is derived from an EMBL/GenBank/DDBJ whole genome shotgun (WGS) entry which is preliminary data.</text>
</comment>
<dbReference type="RefSeq" id="WP_378114047.1">
    <property type="nucleotide sequence ID" value="NZ_JBHSNC010000057.1"/>
</dbReference>
<keyword evidence="4 5" id="KW-0663">Pyridoxal phosphate</keyword>
<dbReference type="InterPro" id="IPR015422">
    <property type="entry name" value="PyrdxlP-dep_Trfase_small"/>
</dbReference>
<evidence type="ECO:0000256" key="3">
    <source>
        <dbReference type="ARBA" id="ARBA00022679"/>
    </source>
</evidence>
<dbReference type="InterPro" id="IPR015424">
    <property type="entry name" value="PyrdxlP-dep_Trfase"/>
</dbReference>
<keyword evidence="3" id="KW-0808">Transferase</keyword>
<sequence>MAKEGSYSLETLAVHGGQQLDPTTMSRAVPIYQTTSYGFRDTDHAANLFALKEFGNIYTRIMNPTSDVFEQRVAALEGGAAALAVASGQAAITYSIFNIAGAGDEIVSSASLYGGTYNLFAITLPKLGITVKFVDPSNPENFREAITPKTKAVFAETIGNPRGDILDISAVASIAHDNGIPLIIDNTFASPYLCRPLEHGADIVLHSATKFIGGHGTSIGGIVVDGGKFDWAASGKFPGLTQPDPSYHGVVYTEAVGPVAYIIKMRVQLLRDMGAALAPFNSFMFLQGLETLHLRMERHSSNALAVAEFLESHPAVEWVNYPGLPSHPSYELAQRYLSNGQGAIMTFGIKGGIEAGKKVINAVELFSHLANVGDSKSLIIHPASTTHQQLSEQEQGAAGVQPGMIRLSVGTEGIKDIISDLEQALAASQR</sequence>
<evidence type="ECO:0000313" key="6">
    <source>
        <dbReference type="EMBL" id="MFC5532076.1"/>
    </source>
</evidence>
<evidence type="ECO:0000313" key="7">
    <source>
        <dbReference type="Proteomes" id="UP001596108"/>
    </source>
</evidence>
<keyword evidence="7" id="KW-1185">Reference proteome</keyword>
<dbReference type="PANTHER" id="PTHR43797">
    <property type="entry name" value="HOMOCYSTEINE/CYSTEINE SYNTHASE"/>
    <property type="match status" value="1"/>
</dbReference>
<dbReference type="PROSITE" id="PS00868">
    <property type="entry name" value="CYS_MET_METAB_PP"/>
    <property type="match status" value="1"/>
</dbReference>
<dbReference type="NCBIfam" id="TIGR01326">
    <property type="entry name" value="OAH_OAS_sulfhy"/>
    <property type="match status" value="1"/>
</dbReference>
<dbReference type="InterPro" id="IPR000277">
    <property type="entry name" value="Cys/Met-Metab_PyrdxlP-dep_enz"/>
</dbReference>
<evidence type="ECO:0000256" key="5">
    <source>
        <dbReference type="RuleBase" id="RU362118"/>
    </source>
</evidence>
<protein>
    <submittedName>
        <fullName evidence="6">Homocysteine synthase</fullName>
    </submittedName>
</protein>
<dbReference type="InterPro" id="IPR015421">
    <property type="entry name" value="PyrdxlP-dep_Trfase_major"/>
</dbReference>
<proteinExistence type="inferred from homology"/>